<dbReference type="InterPro" id="IPR036735">
    <property type="entry name" value="NGN_dom_sf"/>
</dbReference>
<dbReference type="InterPro" id="IPR005824">
    <property type="entry name" value="KOW"/>
</dbReference>
<dbReference type="AlphaFoldDB" id="A0A318S8T8"/>
<evidence type="ECO:0000256" key="4">
    <source>
        <dbReference type="ARBA" id="ARBA00023163"/>
    </source>
</evidence>
<dbReference type="GO" id="GO:0032784">
    <property type="term" value="P:regulation of DNA-templated transcription elongation"/>
    <property type="evidence" value="ECO:0007669"/>
    <property type="project" value="InterPro"/>
</dbReference>
<dbReference type="SUPFAM" id="SSF82679">
    <property type="entry name" value="N-utilization substance G protein NusG, N-terminal domain"/>
    <property type="match status" value="1"/>
</dbReference>
<keyword evidence="3 5" id="KW-0805">Transcription regulation</keyword>
<gene>
    <name evidence="5" type="primary">nusG</name>
    <name evidence="10" type="ORF">DES52_1054</name>
</gene>
<comment type="function">
    <text evidence="5 7">Participates in transcription elongation, termination and antitermination.</text>
</comment>
<evidence type="ECO:0000259" key="8">
    <source>
        <dbReference type="SMART" id="SM00738"/>
    </source>
</evidence>
<keyword evidence="4 5" id="KW-0804">Transcription</keyword>
<protein>
    <recommendedName>
        <fullName evidence="5 6">Transcription termination/antitermination protein NusG</fullName>
    </recommendedName>
</protein>
<dbReference type="GO" id="GO:0006353">
    <property type="term" value="P:DNA-templated transcription termination"/>
    <property type="evidence" value="ECO:0007669"/>
    <property type="project" value="UniProtKB-UniRule"/>
</dbReference>
<dbReference type="CDD" id="cd09891">
    <property type="entry name" value="NGN_Bact_1"/>
    <property type="match status" value="1"/>
</dbReference>
<dbReference type="OrthoDB" id="9809075at2"/>
<keyword evidence="11" id="KW-1185">Reference proteome</keyword>
<comment type="caution">
    <text evidence="10">The sequence shown here is derived from an EMBL/GenBank/DDBJ whole genome shotgun (WGS) entry which is preliminary data.</text>
</comment>
<name>A0A318S8T8_9DEIO</name>
<evidence type="ECO:0000256" key="6">
    <source>
        <dbReference type="NCBIfam" id="TIGR00922"/>
    </source>
</evidence>
<feature type="domain" description="NusG-like N-terminal" evidence="8">
    <location>
        <begin position="2"/>
        <end position="120"/>
    </location>
</feature>
<dbReference type="Gene3D" id="2.30.30.30">
    <property type="match status" value="1"/>
</dbReference>
<dbReference type="GO" id="GO:0006354">
    <property type="term" value="P:DNA-templated transcription elongation"/>
    <property type="evidence" value="ECO:0007669"/>
    <property type="project" value="UniProtKB-UniRule"/>
</dbReference>
<feature type="domain" description="KOW" evidence="9">
    <location>
        <begin position="137"/>
        <end position="164"/>
    </location>
</feature>
<evidence type="ECO:0000256" key="2">
    <source>
        <dbReference type="ARBA" id="ARBA00022814"/>
    </source>
</evidence>
<dbReference type="HAMAP" id="MF_00948">
    <property type="entry name" value="NusG"/>
    <property type="match status" value="1"/>
</dbReference>
<dbReference type="NCBIfam" id="TIGR00922">
    <property type="entry name" value="nusG"/>
    <property type="match status" value="1"/>
</dbReference>
<dbReference type="FunFam" id="2.30.30.30:FF:000002">
    <property type="entry name" value="Transcription termination/antitermination factor NusG"/>
    <property type="match status" value="1"/>
</dbReference>
<dbReference type="Pfam" id="PF02357">
    <property type="entry name" value="NusG"/>
    <property type="match status" value="1"/>
</dbReference>
<dbReference type="SMART" id="SM00739">
    <property type="entry name" value="KOW"/>
    <property type="match status" value="1"/>
</dbReference>
<evidence type="ECO:0000256" key="1">
    <source>
        <dbReference type="ARBA" id="ARBA00022472"/>
    </source>
</evidence>
<dbReference type="InterPro" id="IPR001062">
    <property type="entry name" value="Transcrpt_antiterm_NusG"/>
</dbReference>
<reference evidence="10 11" key="1">
    <citation type="submission" date="2018-06" db="EMBL/GenBank/DDBJ databases">
        <title>Genomic Encyclopedia of Type Strains, Phase IV (KMG-IV): sequencing the most valuable type-strain genomes for metagenomic binning, comparative biology and taxonomic classification.</title>
        <authorList>
            <person name="Goeker M."/>
        </authorList>
    </citation>
    <scope>NUCLEOTIDE SEQUENCE [LARGE SCALE GENOMIC DNA]</scope>
    <source>
        <strain evidence="10 11">DSM 18048</strain>
    </source>
</reference>
<dbReference type="RefSeq" id="WP_110886164.1">
    <property type="nucleotide sequence ID" value="NZ_QJSX01000005.1"/>
</dbReference>
<dbReference type="InterPro" id="IPR008991">
    <property type="entry name" value="Translation_prot_SH3-like_sf"/>
</dbReference>
<evidence type="ECO:0000313" key="11">
    <source>
        <dbReference type="Proteomes" id="UP000248326"/>
    </source>
</evidence>
<dbReference type="InterPro" id="IPR043425">
    <property type="entry name" value="NusG-like"/>
</dbReference>
<dbReference type="GO" id="GO:0005829">
    <property type="term" value="C:cytosol"/>
    <property type="evidence" value="ECO:0007669"/>
    <property type="project" value="TreeGrafter"/>
</dbReference>
<proteinExistence type="inferred from homology"/>
<dbReference type="Gene3D" id="3.30.70.940">
    <property type="entry name" value="NusG, N-terminal domain"/>
    <property type="match status" value="1"/>
</dbReference>
<evidence type="ECO:0000256" key="3">
    <source>
        <dbReference type="ARBA" id="ARBA00023015"/>
    </source>
</evidence>
<dbReference type="GO" id="GO:0031564">
    <property type="term" value="P:transcription antitermination"/>
    <property type="evidence" value="ECO:0007669"/>
    <property type="project" value="UniProtKB-UniRule"/>
</dbReference>
<keyword evidence="1 5" id="KW-0806">Transcription termination</keyword>
<keyword evidence="2 5" id="KW-0889">Transcription antitermination</keyword>
<comment type="similarity">
    <text evidence="5 7">Belongs to the NusG family.</text>
</comment>
<dbReference type="Pfam" id="PF00467">
    <property type="entry name" value="KOW"/>
    <property type="match status" value="1"/>
</dbReference>
<dbReference type="PANTHER" id="PTHR30265">
    <property type="entry name" value="RHO-INTERACTING TRANSCRIPTION TERMINATION FACTOR NUSG"/>
    <property type="match status" value="1"/>
</dbReference>
<dbReference type="PANTHER" id="PTHR30265:SF2">
    <property type="entry name" value="TRANSCRIPTION TERMINATION_ANTITERMINATION PROTEIN NUSG"/>
    <property type="match status" value="1"/>
</dbReference>
<organism evidence="10 11">
    <name type="scientific">Deinococcus yavapaiensis KR-236</name>
    <dbReference type="NCBI Taxonomy" id="694435"/>
    <lineage>
        <taxon>Bacteria</taxon>
        <taxon>Thermotogati</taxon>
        <taxon>Deinococcota</taxon>
        <taxon>Deinococci</taxon>
        <taxon>Deinococcales</taxon>
        <taxon>Deinococcaceae</taxon>
        <taxon>Deinococcus</taxon>
    </lineage>
</organism>
<dbReference type="InterPro" id="IPR014722">
    <property type="entry name" value="Rib_uL2_dom2"/>
</dbReference>
<dbReference type="EMBL" id="QJSX01000005">
    <property type="protein sequence ID" value="PYE54367.1"/>
    <property type="molecule type" value="Genomic_DNA"/>
</dbReference>
<evidence type="ECO:0000256" key="5">
    <source>
        <dbReference type="HAMAP-Rule" id="MF_00948"/>
    </source>
</evidence>
<sequence length="191" mass="20986">MSIEWYAVHTYVGQEKRVEEALMERSKKLGLYGTKIFQVLQPKETAIELREGGKKETVERLLFPGYVFVQMDVEDDDVPGELGESWEAVRATPGVTGFVGTSTHPVPLSPDEVQRLLQSVGVAAKQEEAAPARVKVNFKEGDMVRVTAGPFADFTGVVSEVNAAQAKVKVLVSIFGRETPVELDFSQVTKS</sequence>
<dbReference type="Proteomes" id="UP000248326">
    <property type="component" value="Unassembled WGS sequence"/>
</dbReference>
<dbReference type="PRINTS" id="PR00338">
    <property type="entry name" value="NUSGTNSCPFCT"/>
</dbReference>
<dbReference type="SUPFAM" id="SSF50104">
    <property type="entry name" value="Translation proteins SH3-like domain"/>
    <property type="match status" value="1"/>
</dbReference>
<dbReference type="PROSITE" id="PS01014">
    <property type="entry name" value="NUSG"/>
    <property type="match status" value="1"/>
</dbReference>
<dbReference type="InterPro" id="IPR006645">
    <property type="entry name" value="NGN-like_dom"/>
</dbReference>
<evidence type="ECO:0000259" key="9">
    <source>
        <dbReference type="SMART" id="SM00739"/>
    </source>
</evidence>
<evidence type="ECO:0000313" key="10">
    <source>
        <dbReference type="EMBL" id="PYE54367.1"/>
    </source>
</evidence>
<dbReference type="SMART" id="SM00738">
    <property type="entry name" value="NGN"/>
    <property type="match status" value="1"/>
</dbReference>
<accession>A0A318S8T8</accession>
<dbReference type="InterPro" id="IPR015869">
    <property type="entry name" value="Transcrpt_antiterm_NusG_bac_CS"/>
</dbReference>
<dbReference type="CDD" id="cd06091">
    <property type="entry name" value="KOW_NusG"/>
    <property type="match status" value="1"/>
</dbReference>
<evidence type="ECO:0000256" key="7">
    <source>
        <dbReference type="RuleBase" id="RU000538"/>
    </source>
</evidence>
<dbReference type="InterPro" id="IPR047050">
    <property type="entry name" value="NGN"/>
</dbReference>